<evidence type="ECO:0000256" key="3">
    <source>
        <dbReference type="ARBA" id="ARBA00023186"/>
    </source>
</evidence>
<reference evidence="9" key="2">
    <citation type="submission" date="2023-02" db="EMBL/GenBank/DDBJ databases">
        <authorList>
            <person name="Rayyan A."/>
            <person name="Meyer T."/>
            <person name="Kyndt J.A."/>
        </authorList>
    </citation>
    <scope>NUCLEOTIDE SEQUENCE</scope>
    <source>
        <strain evidence="9">DSM 9987</strain>
    </source>
</reference>
<feature type="coiled-coil region" evidence="7">
    <location>
        <begin position="56"/>
        <end position="90"/>
    </location>
</feature>
<comment type="caution">
    <text evidence="9">The sequence shown here is derived from an EMBL/GenBank/DDBJ whole genome shotgun (WGS) entry which is preliminary data.</text>
</comment>
<accession>A0ABT5J3T4</accession>
<keyword evidence="3 4" id="KW-0143">Chaperone</keyword>
<dbReference type="NCBIfam" id="NF010739">
    <property type="entry name" value="PRK14141.1"/>
    <property type="match status" value="1"/>
</dbReference>
<evidence type="ECO:0000313" key="9">
    <source>
        <dbReference type="EMBL" id="MDC7784307.1"/>
    </source>
</evidence>
<organism evidence="9 10">
    <name type="scientific">Rhodoplanes tepidamans</name>
    <name type="common">Rhodoplanes cryptolactis</name>
    <dbReference type="NCBI Taxonomy" id="200616"/>
    <lineage>
        <taxon>Bacteria</taxon>
        <taxon>Pseudomonadati</taxon>
        <taxon>Pseudomonadota</taxon>
        <taxon>Alphaproteobacteria</taxon>
        <taxon>Hyphomicrobiales</taxon>
        <taxon>Nitrobacteraceae</taxon>
        <taxon>Rhodoplanes</taxon>
    </lineage>
</organism>
<dbReference type="Pfam" id="PF01025">
    <property type="entry name" value="GrpE"/>
    <property type="match status" value="1"/>
</dbReference>
<dbReference type="InterPro" id="IPR000740">
    <property type="entry name" value="GrpE"/>
</dbReference>
<dbReference type="Gene3D" id="2.30.22.10">
    <property type="entry name" value="Head domain of nucleotide exchange factor GrpE"/>
    <property type="match status" value="1"/>
</dbReference>
<dbReference type="InterPro" id="IPR013805">
    <property type="entry name" value="GrpE_CC"/>
</dbReference>
<comment type="function">
    <text evidence="4 5">Participates actively in the response to hyperosmotic and heat shock by preventing the aggregation of stress-denatured proteins, in association with DnaK and GrpE. It is the nucleotide exchange factor for DnaK and may function as a thermosensor. Unfolded proteins bind initially to DnaJ; upon interaction with the DnaJ-bound protein, DnaK hydrolyzes its bound ATP, resulting in the formation of a stable complex. GrpE releases ADP from DnaK; ATP binding to DnaK triggers the release of the substrate protein, thus completing the reaction cycle. Several rounds of ATP-dependent interactions between DnaJ, DnaK and GrpE are required for fully efficient folding.</text>
</comment>
<evidence type="ECO:0000256" key="7">
    <source>
        <dbReference type="SAM" id="Coils"/>
    </source>
</evidence>
<reference evidence="9" key="1">
    <citation type="journal article" date="2023" name="Microbiol Resour">
        <title>Genome Sequences of Rhodoplanes serenus and Two Thermotolerant Strains, Rhodoplanes tepidamans and 'Rhodoplanes cryptolactis,' Further Refine the Genus.</title>
        <authorList>
            <person name="Rayyan A.A."/>
            <person name="Kyndt J.A."/>
        </authorList>
    </citation>
    <scope>NUCLEOTIDE SEQUENCE</scope>
    <source>
        <strain evidence="9">DSM 9987</strain>
    </source>
</reference>
<dbReference type="CDD" id="cd00446">
    <property type="entry name" value="GrpE"/>
    <property type="match status" value="1"/>
</dbReference>
<feature type="compositionally biased region" description="Gly residues" evidence="8">
    <location>
        <begin position="222"/>
        <end position="239"/>
    </location>
</feature>
<dbReference type="Gene3D" id="3.90.20.20">
    <property type="match status" value="1"/>
</dbReference>
<comment type="subcellular location">
    <subcellularLocation>
        <location evidence="4">Cytoplasm</location>
    </subcellularLocation>
</comment>
<dbReference type="PANTHER" id="PTHR21237:SF23">
    <property type="entry name" value="GRPE PROTEIN HOMOLOG, MITOCHONDRIAL"/>
    <property type="match status" value="1"/>
</dbReference>
<dbReference type="Proteomes" id="UP001165652">
    <property type="component" value="Unassembled WGS sequence"/>
</dbReference>
<evidence type="ECO:0000256" key="2">
    <source>
        <dbReference type="ARBA" id="ARBA00023016"/>
    </source>
</evidence>
<evidence type="ECO:0000256" key="1">
    <source>
        <dbReference type="ARBA" id="ARBA00009054"/>
    </source>
</evidence>
<evidence type="ECO:0000256" key="8">
    <source>
        <dbReference type="SAM" id="MobiDB-lite"/>
    </source>
</evidence>
<keyword evidence="7" id="KW-0175">Coiled coil</keyword>
<evidence type="ECO:0000256" key="6">
    <source>
        <dbReference type="RuleBase" id="RU004478"/>
    </source>
</evidence>
<feature type="region of interest" description="Disordered" evidence="8">
    <location>
        <begin position="201"/>
        <end position="239"/>
    </location>
</feature>
<evidence type="ECO:0000256" key="5">
    <source>
        <dbReference type="RuleBase" id="RU000639"/>
    </source>
</evidence>
<gene>
    <name evidence="4 9" type="primary">grpE</name>
    <name evidence="9" type="ORF">PQJ73_01310</name>
</gene>
<protein>
    <recommendedName>
        <fullName evidence="4 5">Protein GrpE</fullName>
    </recommendedName>
    <alternativeName>
        <fullName evidence="4">HSP-70 cofactor</fullName>
    </alternativeName>
</protein>
<feature type="compositionally biased region" description="Low complexity" evidence="8">
    <location>
        <begin position="10"/>
        <end position="40"/>
    </location>
</feature>
<sequence length="239" mass="24519">MTDDKAGATPAQEARVAEARASAAAYASASETPTTTAAPAADPPPAEPAVDVAALAKEVAESKDRLLRTLAEMENLRRRTEREVADARAYGISGFARDMLAVADNLRRALEAMGAEAREGLAAPVVAFIEGVELTERELLKAFERNGVKKFDPAGQRFDPNVHQAMFEIPDPTQPNGTVVQVVQSGYMIGERVLRPALVGVSKGGPKPAPAGAPAAESAGAAGDGPAGEPGGPKAGGAA</sequence>
<comment type="subunit">
    <text evidence="4">Homodimer.</text>
</comment>
<dbReference type="PRINTS" id="PR00773">
    <property type="entry name" value="GRPEPROTEIN"/>
</dbReference>
<feature type="compositionally biased region" description="Low complexity" evidence="8">
    <location>
        <begin position="201"/>
        <end position="221"/>
    </location>
</feature>
<evidence type="ECO:0000313" key="10">
    <source>
        <dbReference type="Proteomes" id="UP001165652"/>
    </source>
</evidence>
<dbReference type="PROSITE" id="PS01071">
    <property type="entry name" value="GRPE"/>
    <property type="match status" value="1"/>
</dbReference>
<dbReference type="HAMAP" id="MF_01151">
    <property type="entry name" value="GrpE"/>
    <property type="match status" value="1"/>
</dbReference>
<keyword evidence="4" id="KW-0963">Cytoplasm</keyword>
<dbReference type="InterPro" id="IPR009012">
    <property type="entry name" value="GrpE_head"/>
</dbReference>
<dbReference type="PANTHER" id="PTHR21237">
    <property type="entry name" value="GRPE PROTEIN"/>
    <property type="match status" value="1"/>
</dbReference>
<dbReference type="SUPFAM" id="SSF58014">
    <property type="entry name" value="Coiled-coil domain of nucleotide exchange factor GrpE"/>
    <property type="match status" value="1"/>
</dbReference>
<dbReference type="RefSeq" id="WP_272775151.1">
    <property type="nucleotide sequence ID" value="NZ_JAQQLI010000001.1"/>
</dbReference>
<dbReference type="EMBL" id="JAQQLI010000001">
    <property type="protein sequence ID" value="MDC7784307.1"/>
    <property type="molecule type" value="Genomic_DNA"/>
</dbReference>
<keyword evidence="2 4" id="KW-0346">Stress response</keyword>
<evidence type="ECO:0000256" key="4">
    <source>
        <dbReference type="HAMAP-Rule" id="MF_01151"/>
    </source>
</evidence>
<proteinExistence type="inferred from homology"/>
<name>A0ABT5J3T4_RHOTP</name>
<feature type="region of interest" description="Disordered" evidence="8">
    <location>
        <begin position="1"/>
        <end position="48"/>
    </location>
</feature>
<dbReference type="SUPFAM" id="SSF51064">
    <property type="entry name" value="Head domain of nucleotide exchange factor GrpE"/>
    <property type="match status" value="1"/>
</dbReference>
<comment type="similarity">
    <text evidence="1 4 6">Belongs to the GrpE family.</text>
</comment>
<keyword evidence="10" id="KW-1185">Reference proteome</keyword>